<protein>
    <submittedName>
        <fullName evidence="2">Uncharacterized protein</fullName>
    </submittedName>
</protein>
<dbReference type="AlphaFoldDB" id="A0A173TVM6"/>
<evidence type="ECO:0000256" key="1">
    <source>
        <dbReference type="SAM" id="Phobius"/>
    </source>
</evidence>
<dbReference type="Proteomes" id="UP000095390">
    <property type="component" value="Unassembled WGS sequence"/>
</dbReference>
<dbReference type="EMBL" id="CYYC01000023">
    <property type="protein sequence ID" value="CUN06206.1"/>
    <property type="molecule type" value="Genomic_DNA"/>
</dbReference>
<reference evidence="2 3" key="1">
    <citation type="submission" date="2015-09" db="EMBL/GenBank/DDBJ databases">
        <authorList>
            <consortium name="Pathogen Informatics"/>
        </authorList>
    </citation>
    <scope>NUCLEOTIDE SEQUENCE [LARGE SCALE GENOMIC DNA]</scope>
    <source>
        <strain evidence="2 3">2789STDY5834966</strain>
    </source>
</reference>
<name>A0A173TVM6_9FIRM</name>
<evidence type="ECO:0000313" key="2">
    <source>
        <dbReference type="EMBL" id="CUN06206.1"/>
    </source>
</evidence>
<keyword evidence="1" id="KW-1133">Transmembrane helix</keyword>
<keyword evidence="1" id="KW-0812">Transmembrane</keyword>
<feature type="transmembrane region" description="Helical" evidence="1">
    <location>
        <begin position="31"/>
        <end position="50"/>
    </location>
</feature>
<sequence length="51" mass="6069">MTEKTRKLRFIDENRTKGLQKDWQGYGKSQALFGIVVLMIFLLAFVYHFVM</sequence>
<proteinExistence type="predicted"/>
<keyword evidence="1" id="KW-0472">Membrane</keyword>
<gene>
    <name evidence="2" type="ORF">ERS852578_01943</name>
</gene>
<accession>A0A173TVM6</accession>
<organism evidence="2 3">
    <name type="scientific">Anaerobutyricum hallii</name>
    <dbReference type="NCBI Taxonomy" id="39488"/>
    <lineage>
        <taxon>Bacteria</taxon>
        <taxon>Bacillati</taxon>
        <taxon>Bacillota</taxon>
        <taxon>Clostridia</taxon>
        <taxon>Lachnospirales</taxon>
        <taxon>Lachnospiraceae</taxon>
        <taxon>Anaerobutyricum</taxon>
    </lineage>
</organism>
<evidence type="ECO:0000313" key="3">
    <source>
        <dbReference type="Proteomes" id="UP000095390"/>
    </source>
</evidence>